<feature type="compositionally biased region" description="Polar residues" evidence="4">
    <location>
        <begin position="203"/>
        <end position="215"/>
    </location>
</feature>
<evidence type="ECO:0000256" key="4">
    <source>
        <dbReference type="SAM" id="MobiDB-lite"/>
    </source>
</evidence>
<organism evidence="5 6">
    <name type="scientific">Lophiotrema nucula</name>
    <dbReference type="NCBI Taxonomy" id="690887"/>
    <lineage>
        <taxon>Eukaryota</taxon>
        <taxon>Fungi</taxon>
        <taxon>Dikarya</taxon>
        <taxon>Ascomycota</taxon>
        <taxon>Pezizomycotina</taxon>
        <taxon>Dothideomycetes</taxon>
        <taxon>Pleosporomycetidae</taxon>
        <taxon>Pleosporales</taxon>
        <taxon>Lophiotremataceae</taxon>
        <taxon>Lophiotrema</taxon>
    </lineage>
</organism>
<dbReference type="EMBL" id="ML977313">
    <property type="protein sequence ID" value="KAF2120675.1"/>
    <property type="molecule type" value="Genomic_DNA"/>
</dbReference>
<protein>
    <submittedName>
        <fullName evidence="5">Ankyrin repeat-containing domain protein</fullName>
    </submittedName>
</protein>
<name>A0A6A5ZNA6_9PLEO</name>
<dbReference type="Proteomes" id="UP000799770">
    <property type="component" value="Unassembled WGS sequence"/>
</dbReference>
<feature type="repeat" description="ANK" evidence="3">
    <location>
        <begin position="348"/>
        <end position="380"/>
    </location>
</feature>
<evidence type="ECO:0000256" key="1">
    <source>
        <dbReference type="ARBA" id="ARBA00022737"/>
    </source>
</evidence>
<keyword evidence="6" id="KW-1185">Reference proteome</keyword>
<dbReference type="PANTHER" id="PTHR24198">
    <property type="entry name" value="ANKYRIN REPEAT AND PROTEIN KINASE DOMAIN-CONTAINING PROTEIN"/>
    <property type="match status" value="1"/>
</dbReference>
<evidence type="ECO:0000256" key="2">
    <source>
        <dbReference type="ARBA" id="ARBA00023043"/>
    </source>
</evidence>
<dbReference type="Pfam" id="PF00023">
    <property type="entry name" value="Ank"/>
    <property type="match status" value="1"/>
</dbReference>
<dbReference type="Pfam" id="PF12796">
    <property type="entry name" value="Ank_2"/>
    <property type="match status" value="1"/>
</dbReference>
<dbReference type="SUPFAM" id="SSF48403">
    <property type="entry name" value="Ankyrin repeat"/>
    <property type="match status" value="1"/>
</dbReference>
<feature type="repeat" description="ANK" evidence="3">
    <location>
        <begin position="453"/>
        <end position="485"/>
    </location>
</feature>
<dbReference type="PROSITE" id="PS50297">
    <property type="entry name" value="ANK_REP_REGION"/>
    <property type="match status" value="2"/>
</dbReference>
<evidence type="ECO:0000256" key="3">
    <source>
        <dbReference type="PROSITE-ProRule" id="PRU00023"/>
    </source>
</evidence>
<dbReference type="InterPro" id="IPR002110">
    <property type="entry name" value="Ankyrin_rpt"/>
</dbReference>
<accession>A0A6A5ZNA6</accession>
<evidence type="ECO:0000313" key="6">
    <source>
        <dbReference type="Proteomes" id="UP000799770"/>
    </source>
</evidence>
<gene>
    <name evidence="5" type="ORF">BDV96DRAFT_272055</name>
</gene>
<dbReference type="OrthoDB" id="341259at2759"/>
<dbReference type="Gene3D" id="1.25.40.20">
    <property type="entry name" value="Ankyrin repeat-containing domain"/>
    <property type="match status" value="2"/>
</dbReference>
<sequence>MADPLSITASIIAVVGLAAKVTKTASILRTTSDEIASIHQDILDLDALFKLFDKLRRESWGPQQLQYLQHADGIIQDIKVILLELQGRLAEVLPQPDSKPNRLQYLRHEKPIRQLRERLRARKQSLLDIFTLASTSTTQAIDVRIEALEMLCEDTRSATQKSQQDTLNKLDGLERLLRAHSVYRERLTGTRKSNEPVALGRVSKSTSTQRPASTSPKMILTCPPFCSCRCHKRQAIATPSQLESLLGRIFLGFAAESSKETCDETMCKRNRRSNWRFQYTFPSWLLRYTVSALVSMSACGAPELILRLPRVRPNATPVFEHVKTGSIEHVKEALQSCKASIHDVDEISEHSLLHMALAQKQPAMIDFLLDAGADINVVNKKRNTCGDIFWTIVLSRGLTESDYEPLMSRFEESSYIEEGQFTLLHKIVFGLVQSDLEEQLKASTKGINTTDAYGRTALAWAAARGDVKAVDILLHYGADPNVFEKGGWGPLHNSMLTDNEAVSLRLLESGANPNAGSRVYNETPLYIACRPTGYKCHIPHLLKNGANPTLNLLHFYQTPLQCAVERNFPDAIRALLPATPAEHHTLAVVSALRLQSTAALDLLVELGASCAGIDDSGRSIFHHIAMHASITGLKSLLALKLVSHISVHLSDGEGVCAADLAALRSVECGEWKDGQCGHHPHCVNKEWWEAWAALTGLEKDIRPDHVDQDETDDIFVDALEVVVS</sequence>
<evidence type="ECO:0000313" key="5">
    <source>
        <dbReference type="EMBL" id="KAF2120675.1"/>
    </source>
</evidence>
<keyword evidence="1" id="KW-0677">Repeat</keyword>
<keyword evidence="2 3" id="KW-0040">ANK repeat</keyword>
<dbReference type="InterPro" id="IPR036770">
    <property type="entry name" value="Ankyrin_rpt-contain_sf"/>
</dbReference>
<reference evidence="5" key="1">
    <citation type="journal article" date="2020" name="Stud. Mycol.">
        <title>101 Dothideomycetes genomes: a test case for predicting lifestyles and emergence of pathogens.</title>
        <authorList>
            <person name="Haridas S."/>
            <person name="Albert R."/>
            <person name="Binder M."/>
            <person name="Bloem J."/>
            <person name="Labutti K."/>
            <person name="Salamov A."/>
            <person name="Andreopoulos B."/>
            <person name="Baker S."/>
            <person name="Barry K."/>
            <person name="Bills G."/>
            <person name="Bluhm B."/>
            <person name="Cannon C."/>
            <person name="Castanera R."/>
            <person name="Culley D."/>
            <person name="Daum C."/>
            <person name="Ezra D."/>
            <person name="Gonzalez J."/>
            <person name="Henrissat B."/>
            <person name="Kuo A."/>
            <person name="Liang C."/>
            <person name="Lipzen A."/>
            <person name="Lutzoni F."/>
            <person name="Magnuson J."/>
            <person name="Mondo S."/>
            <person name="Nolan M."/>
            <person name="Ohm R."/>
            <person name="Pangilinan J."/>
            <person name="Park H.-J."/>
            <person name="Ramirez L."/>
            <person name="Alfaro M."/>
            <person name="Sun H."/>
            <person name="Tritt A."/>
            <person name="Yoshinaga Y."/>
            <person name="Zwiers L.-H."/>
            <person name="Turgeon B."/>
            <person name="Goodwin S."/>
            <person name="Spatafora J."/>
            <person name="Crous P."/>
            <person name="Grigoriev I."/>
        </authorList>
    </citation>
    <scope>NUCLEOTIDE SEQUENCE</scope>
    <source>
        <strain evidence="5">CBS 627.86</strain>
    </source>
</reference>
<proteinExistence type="predicted"/>
<dbReference type="PROSITE" id="PS50088">
    <property type="entry name" value="ANK_REPEAT"/>
    <property type="match status" value="2"/>
</dbReference>
<dbReference type="AlphaFoldDB" id="A0A6A5ZNA6"/>
<dbReference type="SMART" id="SM00248">
    <property type="entry name" value="ANK"/>
    <property type="match status" value="7"/>
</dbReference>
<dbReference type="PANTHER" id="PTHR24198:SF165">
    <property type="entry name" value="ANKYRIN REPEAT-CONTAINING PROTEIN-RELATED"/>
    <property type="match status" value="1"/>
</dbReference>
<feature type="region of interest" description="Disordered" evidence="4">
    <location>
        <begin position="193"/>
        <end position="215"/>
    </location>
</feature>